<evidence type="ECO:0000256" key="1">
    <source>
        <dbReference type="SAM" id="MobiDB-lite"/>
    </source>
</evidence>
<dbReference type="OrthoDB" id="2433520at2759"/>
<comment type="caution">
    <text evidence="2">The sequence shown here is derived from an EMBL/GenBank/DDBJ whole genome shotgun (WGS) entry which is preliminary data.</text>
</comment>
<accession>A0A397VBR8</accession>
<gene>
    <name evidence="2" type="ORF">C2G38_2036293</name>
</gene>
<dbReference type="Proteomes" id="UP000266673">
    <property type="component" value="Unassembled WGS sequence"/>
</dbReference>
<reference evidence="2 3" key="1">
    <citation type="submission" date="2018-06" db="EMBL/GenBank/DDBJ databases">
        <title>Comparative genomics reveals the genomic features of Rhizophagus irregularis, R. cerebriforme, R. diaphanum and Gigaspora rosea, and their symbiotic lifestyle signature.</title>
        <authorList>
            <person name="Morin E."/>
            <person name="San Clemente H."/>
            <person name="Chen E.C.H."/>
            <person name="De La Providencia I."/>
            <person name="Hainaut M."/>
            <person name="Kuo A."/>
            <person name="Kohler A."/>
            <person name="Murat C."/>
            <person name="Tang N."/>
            <person name="Roy S."/>
            <person name="Loubradou J."/>
            <person name="Henrissat B."/>
            <person name="Grigoriev I.V."/>
            <person name="Corradi N."/>
            <person name="Roux C."/>
            <person name="Martin F.M."/>
        </authorList>
    </citation>
    <scope>NUCLEOTIDE SEQUENCE [LARGE SCALE GENOMIC DNA]</scope>
    <source>
        <strain evidence="2 3">DAOM 194757</strain>
    </source>
</reference>
<feature type="compositionally biased region" description="Basic and acidic residues" evidence="1">
    <location>
        <begin position="39"/>
        <end position="49"/>
    </location>
</feature>
<dbReference type="AlphaFoldDB" id="A0A397VBR8"/>
<organism evidence="2 3">
    <name type="scientific">Gigaspora rosea</name>
    <dbReference type="NCBI Taxonomy" id="44941"/>
    <lineage>
        <taxon>Eukaryota</taxon>
        <taxon>Fungi</taxon>
        <taxon>Fungi incertae sedis</taxon>
        <taxon>Mucoromycota</taxon>
        <taxon>Glomeromycotina</taxon>
        <taxon>Glomeromycetes</taxon>
        <taxon>Diversisporales</taxon>
        <taxon>Gigasporaceae</taxon>
        <taxon>Gigaspora</taxon>
    </lineage>
</organism>
<keyword evidence="3" id="KW-1185">Reference proteome</keyword>
<protein>
    <submittedName>
        <fullName evidence="2">Uncharacterized protein</fullName>
    </submittedName>
</protein>
<sequence>MRMPDFRIAELEQIAKERENIELRSRVAKLEQKLSQNDSRNKDAVKTEQVDTFIPKEQSSANISGTVNASRRTNSPKQIEINSDNISDNTSNPDVCHESSSQYPASPIRKESKSLEDKAVDEFLDSTYKEKVSKETIQRIREKKLREQEVSSISVEELCSEKVKPKVPLEQNSKSVPIQPEETKVSHDYIVAQDFIQEVSSGFTDEEIIEVVDVLTTRIKSL</sequence>
<evidence type="ECO:0000313" key="3">
    <source>
        <dbReference type="Proteomes" id="UP000266673"/>
    </source>
</evidence>
<feature type="region of interest" description="Disordered" evidence="1">
    <location>
        <begin position="31"/>
        <end position="112"/>
    </location>
</feature>
<name>A0A397VBR8_9GLOM</name>
<feature type="compositionally biased region" description="Polar residues" evidence="1">
    <location>
        <begin position="57"/>
        <end position="77"/>
    </location>
</feature>
<proteinExistence type="predicted"/>
<dbReference type="EMBL" id="QKWP01000492">
    <property type="protein sequence ID" value="RIB19158.1"/>
    <property type="molecule type" value="Genomic_DNA"/>
</dbReference>
<evidence type="ECO:0000313" key="2">
    <source>
        <dbReference type="EMBL" id="RIB19158.1"/>
    </source>
</evidence>
<feature type="compositionally biased region" description="Low complexity" evidence="1">
    <location>
        <begin position="79"/>
        <end position="94"/>
    </location>
</feature>